<dbReference type="AlphaFoldDB" id="I4B725"/>
<protein>
    <recommendedName>
        <fullName evidence="2 13">Dihydrolipoyl dehydrogenase</fullName>
        <ecNumber evidence="2 13">1.8.1.4</ecNumber>
    </recommendedName>
</protein>
<evidence type="ECO:0000256" key="1">
    <source>
        <dbReference type="ARBA" id="ARBA00007532"/>
    </source>
</evidence>
<dbReference type="RefSeq" id="WP_014803588.1">
    <property type="nucleotide sequence ID" value="NC_018020.1"/>
</dbReference>
<dbReference type="PIRSF" id="PIRSF000350">
    <property type="entry name" value="Mercury_reductase_MerA"/>
    <property type="match status" value="1"/>
</dbReference>
<dbReference type="Gene3D" id="3.30.390.30">
    <property type="match status" value="1"/>
</dbReference>
<evidence type="ECO:0000256" key="8">
    <source>
        <dbReference type="ARBA" id="ARBA00023284"/>
    </source>
</evidence>
<evidence type="ECO:0000256" key="5">
    <source>
        <dbReference type="ARBA" id="ARBA00023002"/>
    </source>
</evidence>
<dbReference type="GO" id="GO:0006103">
    <property type="term" value="P:2-oxoglutarate metabolic process"/>
    <property type="evidence" value="ECO:0007669"/>
    <property type="project" value="TreeGrafter"/>
</dbReference>
<dbReference type="GO" id="GO:0050660">
    <property type="term" value="F:flavin adenine dinucleotide binding"/>
    <property type="evidence" value="ECO:0007669"/>
    <property type="project" value="InterPro"/>
</dbReference>
<dbReference type="GO" id="GO:0004148">
    <property type="term" value="F:dihydrolipoyl dehydrogenase (NADH) activity"/>
    <property type="evidence" value="ECO:0007669"/>
    <property type="project" value="UniProtKB-EC"/>
</dbReference>
<feature type="binding site" evidence="11">
    <location>
        <position position="115"/>
    </location>
    <ligand>
        <name>FAD</name>
        <dbReference type="ChEBI" id="CHEBI:57692"/>
    </ligand>
</feature>
<dbReference type="NCBIfam" id="TIGR01350">
    <property type="entry name" value="lipoamide_DH"/>
    <property type="match status" value="1"/>
</dbReference>
<dbReference type="Pfam" id="PF02852">
    <property type="entry name" value="Pyr_redox_dim"/>
    <property type="match status" value="1"/>
</dbReference>
<evidence type="ECO:0000259" key="14">
    <source>
        <dbReference type="Pfam" id="PF02852"/>
    </source>
</evidence>
<dbReference type="InterPro" id="IPR001100">
    <property type="entry name" value="Pyr_nuc-diS_OxRdtase"/>
</dbReference>
<dbReference type="InterPro" id="IPR006258">
    <property type="entry name" value="Lipoamide_DH"/>
</dbReference>
<feature type="binding site" evidence="11">
    <location>
        <position position="213"/>
    </location>
    <ligand>
        <name>NAD(+)</name>
        <dbReference type="ChEBI" id="CHEBI:57540"/>
    </ligand>
</feature>
<dbReference type="KEGG" id="tpx:Turpa_2440"/>
<dbReference type="PROSITE" id="PS00076">
    <property type="entry name" value="PYRIDINE_REDOX_1"/>
    <property type="match status" value="1"/>
</dbReference>
<feature type="binding site" evidence="11">
    <location>
        <begin position="190"/>
        <end position="197"/>
    </location>
    <ligand>
        <name>NAD(+)</name>
        <dbReference type="ChEBI" id="CHEBI:57540"/>
    </ligand>
</feature>
<dbReference type="InterPro" id="IPR036188">
    <property type="entry name" value="FAD/NAD-bd_sf"/>
</dbReference>
<comment type="miscellaneous">
    <text evidence="13">The active site is a redox-active disulfide bond.</text>
</comment>
<dbReference type="SUPFAM" id="SSF51905">
    <property type="entry name" value="FAD/NAD(P)-binding domain"/>
    <property type="match status" value="1"/>
</dbReference>
<evidence type="ECO:0000256" key="12">
    <source>
        <dbReference type="PIRSR" id="PIRSR000350-4"/>
    </source>
</evidence>
<keyword evidence="11" id="KW-0547">Nucleotide-binding</keyword>
<feature type="binding site" evidence="11">
    <location>
        <position position="281"/>
    </location>
    <ligand>
        <name>NAD(+)</name>
        <dbReference type="ChEBI" id="CHEBI:57540"/>
    </ligand>
</feature>
<comment type="similarity">
    <text evidence="1 13">Belongs to the class-I pyridine nucleotide-disulfide oxidoreductase family.</text>
</comment>
<evidence type="ECO:0000256" key="2">
    <source>
        <dbReference type="ARBA" id="ARBA00012608"/>
    </source>
</evidence>
<feature type="binding site" evidence="11">
    <location>
        <position position="323"/>
    </location>
    <ligand>
        <name>FAD</name>
        <dbReference type="ChEBI" id="CHEBI:57692"/>
    </ligand>
</feature>
<dbReference type="Gene3D" id="3.50.50.60">
    <property type="entry name" value="FAD/NAD(P)-binding domain"/>
    <property type="match status" value="2"/>
</dbReference>
<evidence type="ECO:0000256" key="9">
    <source>
        <dbReference type="ARBA" id="ARBA00049187"/>
    </source>
</evidence>
<dbReference type="PRINTS" id="PR00368">
    <property type="entry name" value="FADPNR"/>
</dbReference>
<comment type="cofactor">
    <cofactor evidence="11 13">
        <name>FAD</name>
        <dbReference type="ChEBI" id="CHEBI:57692"/>
    </cofactor>
    <text evidence="11 13">Binds 1 FAD per subunit.</text>
</comment>
<dbReference type="InterPro" id="IPR016156">
    <property type="entry name" value="FAD/NAD-linked_Rdtase_dimer_sf"/>
</dbReference>
<feature type="binding site" evidence="11">
    <location>
        <begin position="153"/>
        <end position="155"/>
    </location>
    <ligand>
        <name>FAD</name>
        <dbReference type="ChEBI" id="CHEBI:57692"/>
    </ligand>
</feature>
<sequence>MKEFDLAIIGGGPAGYVAAVRASQLKMSVAIIEKRATLGGTCLNVGCIPSKALLDSSEHYESAHKRFAEHGIQAAEIKMDVAQMMKRKDKIVAEVCAGVDFLMKKNKVERFLGFGSLVSASEVKISNPSTGSGQAPADKSEQTIKAKKIIIATGSVPIELPTVPVDGKAIITSDHAIALTKVPKHMVVIGAGVIGLELGSVWRRLGSKVTVVEALPRLFGTADRQGSNLAQRILEQQGIEFLFEHKVEKAEAKGKGAVVTVKAPTGESKAIEADVVLCAIGRKPYLEGLGLDKVGVKLTERGRIDVDFHNWQTSVPGVYAIGDCINGPMLAHKAMEEGVAVVEVMAGQAGHVNYDVIPGVVYTHPEVAWVGLGEEELKEKGIEYNVGRSFFKPNGRAKAMMEGDGQLKILADKKTDRILGAFCVGAQAAQLIAELTLAMEFGASSEDVARTCHAHPTLSEIVKDAAESAGGWAIHQ</sequence>
<evidence type="ECO:0000256" key="7">
    <source>
        <dbReference type="ARBA" id="ARBA00023157"/>
    </source>
</evidence>
<evidence type="ECO:0000256" key="6">
    <source>
        <dbReference type="ARBA" id="ARBA00023027"/>
    </source>
</evidence>
<dbReference type="PRINTS" id="PR00411">
    <property type="entry name" value="PNDRDTASEI"/>
</dbReference>
<feature type="binding site" evidence="11">
    <location>
        <begin position="329"/>
        <end position="332"/>
    </location>
    <ligand>
        <name>FAD</name>
        <dbReference type="ChEBI" id="CHEBI:57692"/>
    </ligand>
</feature>
<accession>I4B725</accession>
<evidence type="ECO:0000256" key="3">
    <source>
        <dbReference type="ARBA" id="ARBA00022630"/>
    </source>
</evidence>
<evidence type="ECO:0000313" key="16">
    <source>
        <dbReference type="EMBL" id="AFM13082.1"/>
    </source>
</evidence>
<evidence type="ECO:0000259" key="15">
    <source>
        <dbReference type="Pfam" id="PF07992"/>
    </source>
</evidence>
<dbReference type="PANTHER" id="PTHR22912:SF151">
    <property type="entry name" value="DIHYDROLIPOYL DEHYDROGENASE, MITOCHONDRIAL"/>
    <property type="match status" value="1"/>
</dbReference>
<keyword evidence="7" id="KW-1015">Disulfide bond</keyword>
<dbReference type="GO" id="GO:0005737">
    <property type="term" value="C:cytoplasm"/>
    <property type="evidence" value="ECO:0007669"/>
    <property type="project" value="UniProtKB-ARBA"/>
</dbReference>
<dbReference type="InterPro" id="IPR050151">
    <property type="entry name" value="Class-I_Pyr_Nuc-Dis_Oxidored"/>
</dbReference>
<dbReference type="InterPro" id="IPR004099">
    <property type="entry name" value="Pyr_nucl-diS_OxRdtase_dimer"/>
</dbReference>
<feature type="domain" description="Pyridine nucleotide-disulphide oxidoreductase dimerisation" evidence="14">
    <location>
        <begin position="357"/>
        <end position="465"/>
    </location>
</feature>
<keyword evidence="17" id="KW-1185">Reference proteome</keyword>
<dbReference type="EC" id="1.8.1.4" evidence="2 13"/>
<dbReference type="SUPFAM" id="SSF55424">
    <property type="entry name" value="FAD/NAD-linked reductases, dimerisation (C-terminal) domain"/>
    <property type="match status" value="1"/>
</dbReference>
<reference evidence="16 17" key="1">
    <citation type="submission" date="2012-06" db="EMBL/GenBank/DDBJ databases">
        <title>The complete chromosome of genome of Turneriella parva DSM 21527.</title>
        <authorList>
            <consortium name="US DOE Joint Genome Institute (JGI-PGF)"/>
            <person name="Lucas S."/>
            <person name="Han J."/>
            <person name="Lapidus A."/>
            <person name="Bruce D."/>
            <person name="Goodwin L."/>
            <person name="Pitluck S."/>
            <person name="Peters L."/>
            <person name="Kyrpides N."/>
            <person name="Mavromatis K."/>
            <person name="Ivanova N."/>
            <person name="Mikhailova N."/>
            <person name="Chertkov O."/>
            <person name="Detter J.C."/>
            <person name="Tapia R."/>
            <person name="Han C."/>
            <person name="Land M."/>
            <person name="Hauser L."/>
            <person name="Markowitz V."/>
            <person name="Cheng J.-F."/>
            <person name="Hugenholtz P."/>
            <person name="Woyke T."/>
            <person name="Wu D."/>
            <person name="Gronow S."/>
            <person name="Wellnitz S."/>
            <person name="Brambilla E."/>
            <person name="Klenk H.-P."/>
            <person name="Eisen J.A."/>
        </authorList>
    </citation>
    <scope>NUCLEOTIDE SEQUENCE [LARGE SCALE GENOMIC DNA]</scope>
    <source>
        <strain evidence="17">ATCC BAA-1111 / DSM 21527 / NCTC 11395 / H</strain>
    </source>
</reference>
<dbReference type="InterPro" id="IPR023753">
    <property type="entry name" value="FAD/NAD-binding_dom"/>
</dbReference>
<dbReference type="STRING" id="869212.Turpa_2440"/>
<feature type="active site" description="Proton acceptor" evidence="10">
    <location>
        <position position="455"/>
    </location>
</feature>
<dbReference type="InterPro" id="IPR012999">
    <property type="entry name" value="Pyr_OxRdtase_I_AS"/>
</dbReference>
<dbReference type="PANTHER" id="PTHR22912">
    <property type="entry name" value="DISULFIDE OXIDOREDUCTASE"/>
    <property type="match status" value="1"/>
</dbReference>
<evidence type="ECO:0000256" key="10">
    <source>
        <dbReference type="PIRSR" id="PIRSR000350-2"/>
    </source>
</evidence>
<feature type="domain" description="FAD/NAD(P)-binding" evidence="15">
    <location>
        <begin position="4"/>
        <end position="338"/>
    </location>
</feature>
<dbReference type="FunFam" id="3.30.390.30:FF:000001">
    <property type="entry name" value="Dihydrolipoyl dehydrogenase"/>
    <property type="match status" value="1"/>
</dbReference>
<dbReference type="OrthoDB" id="9807946at2"/>
<organism evidence="16 17">
    <name type="scientific">Turneriella parva (strain ATCC BAA-1111 / DSM 21527 / NCTC 11395 / H)</name>
    <name type="common">Leptospira parva</name>
    <dbReference type="NCBI Taxonomy" id="869212"/>
    <lineage>
        <taxon>Bacteria</taxon>
        <taxon>Pseudomonadati</taxon>
        <taxon>Spirochaetota</taxon>
        <taxon>Spirochaetia</taxon>
        <taxon>Leptospirales</taxon>
        <taxon>Leptospiraceae</taxon>
        <taxon>Turneriella</taxon>
    </lineage>
</organism>
<dbReference type="HOGENOM" id="CLU_016755_0_1_12"/>
<evidence type="ECO:0000256" key="13">
    <source>
        <dbReference type="RuleBase" id="RU003692"/>
    </source>
</evidence>
<gene>
    <name evidence="16" type="ordered locus">Turpa_2440</name>
</gene>
<comment type="catalytic activity">
    <reaction evidence="9 13">
        <text>N(6)-[(R)-dihydrolipoyl]-L-lysyl-[protein] + NAD(+) = N(6)-[(R)-lipoyl]-L-lysyl-[protein] + NADH + H(+)</text>
        <dbReference type="Rhea" id="RHEA:15045"/>
        <dbReference type="Rhea" id="RHEA-COMP:10474"/>
        <dbReference type="Rhea" id="RHEA-COMP:10475"/>
        <dbReference type="ChEBI" id="CHEBI:15378"/>
        <dbReference type="ChEBI" id="CHEBI:57540"/>
        <dbReference type="ChEBI" id="CHEBI:57945"/>
        <dbReference type="ChEBI" id="CHEBI:83099"/>
        <dbReference type="ChEBI" id="CHEBI:83100"/>
        <dbReference type="EC" id="1.8.1.4"/>
    </reaction>
</comment>
<keyword evidence="6 11" id="KW-0520">NAD</keyword>
<dbReference type="Pfam" id="PF07992">
    <property type="entry name" value="Pyr_redox_2"/>
    <property type="match status" value="1"/>
</dbReference>
<keyword evidence="3 13" id="KW-0285">Flavoprotein</keyword>
<keyword evidence="8 13" id="KW-0676">Redox-active center</keyword>
<dbReference type="PATRIC" id="fig|869212.3.peg.2456"/>
<evidence type="ECO:0000256" key="4">
    <source>
        <dbReference type="ARBA" id="ARBA00022827"/>
    </source>
</evidence>
<dbReference type="EMBL" id="CP002959">
    <property type="protein sequence ID" value="AFM13082.1"/>
    <property type="molecule type" value="Genomic_DNA"/>
</dbReference>
<keyword evidence="4 11" id="KW-0274">FAD</keyword>
<name>I4B725_TURPD</name>
<evidence type="ECO:0000256" key="11">
    <source>
        <dbReference type="PIRSR" id="PIRSR000350-3"/>
    </source>
</evidence>
<evidence type="ECO:0000313" key="17">
    <source>
        <dbReference type="Proteomes" id="UP000006048"/>
    </source>
</evidence>
<feature type="disulfide bond" description="Redox-active" evidence="12">
    <location>
        <begin position="42"/>
        <end position="47"/>
    </location>
</feature>
<keyword evidence="5 13" id="KW-0560">Oxidoreductase</keyword>
<proteinExistence type="inferred from homology"/>
<dbReference type="Proteomes" id="UP000006048">
    <property type="component" value="Chromosome"/>
</dbReference>
<feature type="binding site" evidence="11">
    <location>
        <position position="51"/>
    </location>
    <ligand>
        <name>FAD</name>
        <dbReference type="ChEBI" id="CHEBI:57692"/>
    </ligand>
</feature>